<evidence type="ECO:0000313" key="1">
    <source>
        <dbReference type="EMBL" id="GIY80991.1"/>
    </source>
</evidence>
<comment type="caution">
    <text evidence="1">The sequence shown here is derived from an EMBL/GenBank/DDBJ whole genome shotgun (WGS) entry which is preliminary data.</text>
</comment>
<reference evidence="1 2" key="1">
    <citation type="submission" date="2021-06" db="EMBL/GenBank/DDBJ databases">
        <title>Caerostris extrusa draft genome.</title>
        <authorList>
            <person name="Kono N."/>
            <person name="Arakawa K."/>
        </authorList>
    </citation>
    <scope>NUCLEOTIDE SEQUENCE [LARGE SCALE GENOMIC DNA]</scope>
</reference>
<dbReference type="Proteomes" id="UP001054945">
    <property type="component" value="Unassembled WGS sequence"/>
</dbReference>
<gene>
    <name evidence="1" type="ORF">CEXT_616201</name>
</gene>
<organism evidence="1 2">
    <name type="scientific">Caerostris extrusa</name>
    <name type="common">Bark spider</name>
    <name type="synonym">Caerostris bankana</name>
    <dbReference type="NCBI Taxonomy" id="172846"/>
    <lineage>
        <taxon>Eukaryota</taxon>
        <taxon>Metazoa</taxon>
        <taxon>Ecdysozoa</taxon>
        <taxon>Arthropoda</taxon>
        <taxon>Chelicerata</taxon>
        <taxon>Arachnida</taxon>
        <taxon>Araneae</taxon>
        <taxon>Araneomorphae</taxon>
        <taxon>Entelegynae</taxon>
        <taxon>Araneoidea</taxon>
        <taxon>Araneidae</taxon>
        <taxon>Caerostris</taxon>
    </lineage>
</organism>
<proteinExistence type="predicted"/>
<name>A0AAV4WDQ8_CAEEX</name>
<protein>
    <submittedName>
        <fullName evidence="1">Uncharacterized protein</fullName>
    </submittedName>
</protein>
<sequence length="82" mass="9761">MWIKRIKKSSSDAVFNLKEASPPLSDICTLLSLSPSLLRRRRCSWSWRWRLVTRSEKTERCPWLSRQKCDCERRTSNNQTCS</sequence>
<dbReference type="AlphaFoldDB" id="A0AAV4WDQ8"/>
<dbReference type="EMBL" id="BPLR01016067">
    <property type="protein sequence ID" value="GIY80991.1"/>
    <property type="molecule type" value="Genomic_DNA"/>
</dbReference>
<accession>A0AAV4WDQ8</accession>
<evidence type="ECO:0000313" key="2">
    <source>
        <dbReference type="Proteomes" id="UP001054945"/>
    </source>
</evidence>
<keyword evidence="2" id="KW-1185">Reference proteome</keyword>